<comment type="cofactor">
    <cofactor evidence="6">
        <name>[2Fe-2S] cluster</name>
        <dbReference type="ChEBI" id="CHEBI:190135"/>
    </cofactor>
</comment>
<evidence type="ECO:0000256" key="5">
    <source>
        <dbReference type="ARBA" id="ARBA00023157"/>
    </source>
</evidence>
<gene>
    <name evidence="8" type="ORF">ERL59_06830</name>
</gene>
<dbReference type="GO" id="GO:0016020">
    <property type="term" value="C:membrane"/>
    <property type="evidence" value="ECO:0007669"/>
    <property type="project" value="InterPro"/>
</dbReference>
<dbReference type="InterPro" id="IPR006311">
    <property type="entry name" value="TAT_signal"/>
</dbReference>
<dbReference type="EMBL" id="SIJB01000017">
    <property type="protein sequence ID" value="NBI28667.1"/>
    <property type="molecule type" value="Genomic_DNA"/>
</dbReference>
<dbReference type="AlphaFoldDB" id="A0A6N9Q079"/>
<name>A0A6N9Q079_9BACL</name>
<dbReference type="InterPro" id="IPR014349">
    <property type="entry name" value="Rieske_Fe-S_prot"/>
</dbReference>
<evidence type="ECO:0000313" key="8">
    <source>
        <dbReference type="EMBL" id="NBI28667.1"/>
    </source>
</evidence>
<dbReference type="PROSITE" id="PS51318">
    <property type="entry name" value="TAT"/>
    <property type="match status" value="1"/>
</dbReference>
<evidence type="ECO:0000256" key="6">
    <source>
        <dbReference type="ARBA" id="ARBA00034078"/>
    </source>
</evidence>
<dbReference type="Gene3D" id="2.102.10.10">
    <property type="entry name" value="Rieske [2Fe-2S] iron-sulphur domain"/>
    <property type="match status" value="1"/>
</dbReference>
<protein>
    <submittedName>
        <fullName evidence="8">Ubiquinol-cytochrome c reductase iron-sulfur subunit</fullName>
    </submittedName>
</protein>
<evidence type="ECO:0000313" key="9">
    <source>
        <dbReference type="Proteomes" id="UP000448943"/>
    </source>
</evidence>
<dbReference type="InterPro" id="IPR017941">
    <property type="entry name" value="Rieske_2Fe-2S"/>
</dbReference>
<evidence type="ECO:0000256" key="2">
    <source>
        <dbReference type="ARBA" id="ARBA00022723"/>
    </source>
</evidence>
<dbReference type="InterPro" id="IPR036922">
    <property type="entry name" value="Rieske_2Fe-2S_sf"/>
</dbReference>
<dbReference type="GO" id="GO:0004497">
    <property type="term" value="F:monooxygenase activity"/>
    <property type="evidence" value="ECO:0007669"/>
    <property type="project" value="UniProtKB-ARBA"/>
</dbReference>
<comment type="caution">
    <text evidence="8">The sequence shown here is derived from an EMBL/GenBank/DDBJ whole genome shotgun (WGS) entry which is preliminary data.</text>
</comment>
<keyword evidence="1" id="KW-0001">2Fe-2S</keyword>
<dbReference type="GO" id="GO:0046872">
    <property type="term" value="F:metal ion binding"/>
    <property type="evidence" value="ECO:0007669"/>
    <property type="project" value="UniProtKB-KW"/>
</dbReference>
<dbReference type="PANTHER" id="PTHR10134">
    <property type="entry name" value="CYTOCHROME B-C1 COMPLEX SUBUNIT RIESKE, MITOCHONDRIAL"/>
    <property type="match status" value="1"/>
</dbReference>
<dbReference type="Pfam" id="PF00355">
    <property type="entry name" value="Rieske"/>
    <property type="match status" value="1"/>
</dbReference>
<dbReference type="OrthoDB" id="9767869at2"/>
<dbReference type="Proteomes" id="UP000448943">
    <property type="component" value="Unassembled WGS sequence"/>
</dbReference>
<evidence type="ECO:0000256" key="3">
    <source>
        <dbReference type="ARBA" id="ARBA00023004"/>
    </source>
</evidence>
<sequence length="175" mass="19428">MRGECELNSKQSRRQFLKNTAKGTFGLMAMSAVPLTLTACSDAENINTSAMANLGPMEELKKGPFPKKIDYVVTIEDGWITQERNGFVFIQLDEINNEIMIMSPICTHLGCTASFAKEEQKENGTTFFCPCHGGQYDEFGINIGGPPPRPLDLFQPFTKNGNIYIPVLSPTERKV</sequence>
<keyword evidence="2" id="KW-0479">Metal-binding</keyword>
<dbReference type="GO" id="GO:0051537">
    <property type="term" value="F:2 iron, 2 sulfur cluster binding"/>
    <property type="evidence" value="ECO:0007669"/>
    <property type="project" value="UniProtKB-KW"/>
</dbReference>
<keyword evidence="5" id="KW-1015">Disulfide bond</keyword>
<keyword evidence="3" id="KW-0408">Iron</keyword>
<accession>A0A6N9Q079</accession>
<organism evidence="8 9">
    <name type="scientific">Chengkuizengella marina</name>
    <dbReference type="NCBI Taxonomy" id="2507566"/>
    <lineage>
        <taxon>Bacteria</taxon>
        <taxon>Bacillati</taxon>
        <taxon>Bacillota</taxon>
        <taxon>Bacilli</taxon>
        <taxon>Bacillales</taxon>
        <taxon>Paenibacillaceae</taxon>
        <taxon>Chengkuizengella</taxon>
    </lineage>
</organism>
<dbReference type="PRINTS" id="PR00162">
    <property type="entry name" value="RIESKE"/>
</dbReference>
<reference evidence="8 9" key="1">
    <citation type="submission" date="2019-01" db="EMBL/GenBank/DDBJ databases">
        <title>Chengkuizengella sp. nov., isolated from deep-sea sediment of East Pacific Ocean.</title>
        <authorList>
            <person name="Yang J."/>
            <person name="Lai Q."/>
            <person name="Shao Z."/>
        </authorList>
    </citation>
    <scope>NUCLEOTIDE SEQUENCE [LARGE SCALE GENOMIC DNA]</scope>
    <source>
        <strain evidence="8 9">YPA3-1-1</strain>
    </source>
</reference>
<feature type="domain" description="Rieske" evidence="7">
    <location>
        <begin position="70"/>
        <end position="165"/>
    </location>
</feature>
<evidence type="ECO:0000259" key="7">
    <source>
        <dbReference type="PROSITE" id="PS51296"/>
    </source>
</evidence>
<proteinExistence type="predicted"/>
<evidence type="ECO:0000256" key="4">
    <source>
        <dbReference type="ARBA" id="ARBA00023014"/>
    </source>
</evidence>
<keyword evidence="9" id="KW-1185">Reference proteome</keyword>
<dbReference type="InterPro" id="IPR005805">
    <property type="entry name" value="Rieske_Fe-S_prot_C"/>
</dbReference>
<keyword evidence="4" id="KW-0411">Iron-sulfur</keyword>
<dbReference type="SUPFAM" id="SSF50022">
    <property type="entry name" value="ISP domain"/>
    <property type="match status" value="1"/>
</dbReference>
<dbReference type="GO" id="GO:0016705">
    <property type="term" value="F:oxidoreductase activity, acting on paired donors, with incorporation or reduction of molecular oxygen"/>
    <property type="evidence" value="ECO:0007669"/>
    <property type="project" value="UniProtKB-ARBA"/>
</dbReference>
<evidence type="ECO:0000256" key="1">
    <source>
        <dbReference type="ARBA" id="ARBA00022714"/>
    </source>
</evidence>
<dbReference type="PROSITE" id="PS51296">
    <property type="entry name" value="RIESKE"/>
    <property type="match status" value="1"/>
</dbReference>